<evidence type="ECO:0000313" key="3">
    <source>
        <dbReference type="Proteomes" id="UP000564677"/>
    </source>
</evidence>
<keyword evidence="3" id="KW-1185">Reference proteome</keyword>
<dbReference type="EMBL" id="JAASQV010000001">
    <property type="protein sequence ID" value="NIJ63788.1"/>
    <property type="molecule type" value="Genomic_DNA"/>
</dbReference>
<gene>
    <name evidence="2" type="ORF">FHR20_000719</name>
</gene>
<name>A0A7X5UX61_9SPHN</name>
<keyword evidence="1" id="KW-0472">Membrane</keyword>
<keyword evidence="1" id="KW-1133">Transmembrane helix</keyword>
<accession>A0A7X5UX61</accession>
<evidence type="ECO:0000313" key="2">
    <source>
        <dbReference type="EMBL" id="NIJ63788.1"/>
    </source>
</evidence>
<reference evidence="2 3" key="1">
    <citation type="submission" date="2020-03" db="EMBL/GenBank/DDBJ databases">
        <title>Genomic Encyclopedia of Type Strains, Phase IV (KMG-IV): sequencing the most valuable type-strain genomes for metagenomic binning, comparative biology and taxonomic classification.</title>
        <authorList>
            <person name="Goeker M."/>
        </authorList>
    </citation>
    <scope>NUCLEOTIDE SEQUENCE [LARGE SCALE GENOMIC DNA]</scope>
    <source>
        <strain evidence="2 3">DSM 4733</strain>
    </source>
</reference>
<evidence type="ECO:0000256" key="1">
    <source>
        <dbReference type="SAM" id="Phobius"/>
    </source>
</evidence>
<sequence>MTTPATGAMHAPPARRGWAPVIDWIRIGADIAVVVTVAVMVWIYFAGRSDAEHMRRQEMTASLLAMKYDEALRGPQQRVNKYFTDARGIYDKAYIARIAGKPYPAQDIPPEIRADLQKLTDYYADIASCAANNLCDAQMVELWFKNDIHAFACHVYLVGLPELRQSLGDSYGAALVAYAGKCGPN</sequence>
<keyword evidence="1" id="KW-0812">Transmembrane</keyword>
<comment type="caution">
    <text evidence="2">The sequence shown here is derived from an EMBL/GenBank/DDBJ whole genome shotgun (WGS) entry which is preliminary data.</text>
</comment>
<protein>
    <recommendedName>
        <fullName evidence="4">DUF4760 domain-containing protein</fullName>
    </recommendedName>
</protein>
<evidence type="ECO:0008006" key="4">
    <source>
        <dbReference type="Google" id="ProtNLM"/>
    </source>
</evidence>
<dbReference type="AlphaFoldDB" id="A0A7X5UX61"/>
<feature type="transmembrane region" description="Helical" evidence="1">
    <location>
        <begin position="24"/>
        <end position="46"/>
    </location>
</feature>
<organism evidence="2 3">
    <name type="scientific">Sphingomonas leidyi</name>
    <dbReference type="NCBI Taxonomy" id="68569"/>
    <lineage>
        <taxon>Bacteria</taxon>
        <taxon>Pseudomonadati</taxon>
        <taxon>Pseudomonadota</taxon>
        <taxon>Alphaproteobacteria</taxon>
        <taxon>Sphingomonadales</taxon>
        <taxon>Sphingomonadaceae</taxon>
        <taxon>Sphingomonas</taxon>
    </lineage>
</organism>
<proteinExistence type="predicted"/>
<dbReference type="RefSeq" id="WP_167298246.1">
    <property type="nucleotide sequence ID" value="NZ_JAASQV010000001.1"/>
</dbReference>
<dbReference type="Proteomes" id="UP000564677">
    <property type="component" value="Unassembled WGS sequence"/>
</dbReference>